<evidence type="ECO:0000313" key="8">
    <source>
        <dbReference type="EMBL" id="XCH75374.1"/>
    </source>
</evidence>
<feature type="domain" description="ABC transporter" evidence="6">
    <location>
        <begin position="3"/>
        <end position="231"/>
    </location>
</feature>
<dbReference type="RefSeq" id="WP_350934799.1">
    <property type="nucleotide sequence ID" value="NZ_CP157762.1"/>
</dbReference>
<evidence type="ECO:0000256" key="3">
    <source>
        <dbReference type="ARBA" id="ARBA00022741"/>
    </source>
</evidence>
<evidence type="ECO:0000256" key="2">
    <source>
        <dbReference type="ARBA" id="ARBA00022448"/>
    </source>
</evidence>
<organism evidence="7">
    <name type="scientific">Micromonospora sp. CCTCC AA 2012012</name>
    <dbReference type="NCBI Taxonomy" id="3111921"/>
    <lineage>
        <taxon>Bacteria</taxon>
        <taxon>Bacillati</taxon>
        <taxon>Actinomycetota</taxon>
        <taxon>Actinomycetes</taxon>
        <taxon>Micromonosporales</taxon>
        <taxon>Micromonosporaceae</taxon>
        <taxon>Micromonospora</taxon>
    </lineage>
</organism>
<dbReference type="PANTHER" id="PTHR43820">
    <property type="entry name" value="HIGH-AFFINITY BRANCHED-CHAIN AMINO ACID TRANSPORT ATP-BINDING PROTEIN LIVF"/>
    <property type="match status" value="1"/>
</dbReference>
<dbReference type="Pfam" id="PF00005">
    <property type="entry name" value="ABC_tran"/>
    <property type="match status" value="1"/>
</dbReference>
<dbReference type="SMART" id="SM00382">
    <property type="entry name" value="AAA"/>
    <property type="match status" value="1"/>
</dbReference>
<comment type="similarity">
    <text evidence="1">Belongs to the ABC transporter superfamily.</text>
</comment>
<dbReference type="SUPFAM" id="SSF52540">
    <property type="entry name" value="P-loop containing nucleoside triphosphate hydrolases"/>
    <property type="match status" value="1"/>
</dbReference>
<sequence>MFLEVRELSAGYGQGRVLHGVDLDLPAGGALTLLGRNGVGKTTLVSTLAGLLPPTGGRVLLDGQDVTGWQPHRLARAGVALVPQGRRVWPALTVQEHFALATRHGGRIWPQERVFQLFPRLGQRRRHFAGQLSGGEQQMLAIGRALATDPQVVLMDEPSEGLAPVVVDHVADALRAMVQAGLTLLLVEHDLHLALDAAQEVAVMVRGRIAHRCPTAEFRQDLPTMQKLLGVAA</sequence>
<dbReference type="GO" id="GO:0015658">
    <property type="term" value="F:branched-chain amino acid transmembrane transporter activity"/>
    <property type="evidence" value="ECO:0007669"/>
    <property type="project" value="TreeGrafter"/>
</dbReference>
<dbReference type="GO" id="GO:0016887">
    <property type="term" value="F:ATP hydrolysis activity"/>
    <property type="evidence" value="ECO:0007669"/>
    <property type="project" value="InterPro"/>
</dbReference>
<evidence type="ECO:0000256" key="1">
    <source>
        <dbReference type="ARBA" id="ARBA00005417"/>
    </source>
</evidence>
<dbReference type="EMBL" id="CP159342">
    <property type="protein sequence ID" value="XCH75374.1"/>
    <property type="molecule type" value="Genomic_DNA"/>
</dbReference>
<dbReference type="PROSITE" id="PS00211">
    <property type="entry name" value="ABC_TRANSPORTER_1"/>
    <property type="match status" value="1"/>
</dbReference>
<protein>
    <submittedName>
        <fullName evidence="7">ABC transporter ATP-binding protein</fullName>
    </submittedName>
</protein>
<name>A0AAU7MAX7_9ACTN</name>
<dbReference type="Gene3D" id="3.40.50.300">
    <property type="entry name" value="P-loop containing nucleotide triphosphate hydrolases"/>
    <property type="match status" value="1"/>
</dbReference>
<dbReference type="PROSITE" id="PS50893">
    <property type="entry name" value="ABC_TRANSPORTER_2"/>
    <property type="match status" value="1"/>
</dbReference>
<dbReference type="EMBL" id="CP157762">
    <property type="protein sequence ID" value="XBP94673.1"/>
    <property type="molecule type" value="Genomic_DNA"/>
</dbReference>
<dbReference type="AlphaFoldDB" id="A0AAU7MAX7"/>
<keyword evidence="4 7" id="KW-0067">ATP-binding</keyword>
<reference evidence="7" key="1">
    <citation type="submission" date="2024-01" db="EMBL/GenBank/DDBJ databases">
        <title>The genome sequence of Micromonospora mangrovi CCTCC AA 2012012.</title>
        <authorList>
            <person name="Gao J."/>
        </authorList>
    </citation>
    <scope>NUCLEOTIDE SEQUENCE</scope>
    <source>
        <strain evidence="7">CCTCC AA 2012012</strain>
    </source>
</reference>
<proteinExistence type="inferred from homology"/>
<evidence type="ECO:0000256" key="4">
    <source>
        <dbReference type="ARBA" id="ARBA00022840"/>
    </source>
</evidence>
<dbReference type="InterPro" id="IPR052156">
    <property type="entry name" value="BCAA_Transport_ATP-bd_LivF"/>
</dbReference>
<dbReference type="PANTHER" id="PTHR43820:SF2">
    <property type="entry name" value="ABC TRANSPORTER ATP-BINDING PROTEIN"/>
    <property type="match status" value="1"/>
</dbReference>
<keyword evidence="2" id="KW-0813">Transport</keyword>
<dbReference type="InterPro" id="IPR003593">
    <property type="entry name" value="AAA+_ATPase"/>
</dbReference>
<dbReference type="CDD" id="cd03224">
    <property type="entry name" value="ABC_TM1139_LivF_branched"/>
    <property type="match status" value="1"/>
</dbReference>
<evidence type="ECO:0000256" key="5">
    <source>
        <dbReference type="ARBA" id="ARBA00022970"/>
    </source>
</evidence>
<dbReference type="InterPro" id="IPR027417">
    <property type="entry name" value="P-loop_NTPase"/>
</dbReference>
<dbReference type="InterPro" id="IPR017871">
    <property type="entry name" value="ABC_transporter-like_CS"/>
</dbReference>
<keyword evidence="5" id="KW-0029">Amino-acid transport</keyword>
<reference evidence="8" key="2">
    <citation type="submission" date="2024-06" db="EMBL/GenBank/DDBJ databases">
        <title>Micromonospora mangrovi CCTCC AA 2012012 genome sequences.</title>
        <authorList>
            <person name="Gao J."/>
        </authorList>
    </citation>
    <scope>NUCLEOTIDE SEQUENCE</scope>
    <source>
        <strain evidence="8">CCTCC AA 2012012</strain>
    </source>
</reference>
<accession>A0AAU7MAX7</accession>
<evidence type="ECO:0000259" key="6">
    <source>
        <dbReference type="PROSITE" id="PS50893"/>
    </source>
</evidence>
<dbReference type="GO" id="GO:0015807">
    <property type="term" value="P:L-amino acid transport"/>
    <property type="evidence" value="ECO:0007669"/>
    <property type="project" value="TreeGrafter"/>
</dbReference>
<dbReference type="InterPro" id="IPR003439">
    <property type="entry name" value="ABC_transporter-like_ATP-bd"/>
</dbReference>
<dbReference type="GO" id="GO:0005524">
    <property type="term" value="F:ATP binding"/>
    <property type="evidence" value="ECO:0007669"/>
    <property type="project" value="UniProtKB-KW"/>
</dbReference>
<evidence type="ECO:0000313" key="7">
    <source>
        <dbReference type="EMBL" id="XBP94673.1"/>
    </source>
</evidence>
<keyword evidence="3" id="KW-0547">Nucleotide-binding</keyword>
<gene>
    <name evidence="8" type="ORF">ABUL08_04540</name>
    <name evidence="7" type="ORF">VK199_04515</name>
</gene>